<accession>A0ABM2W5W9</accession>
<dbReference type="Gene3D" id="1.10.1450.10">
    <property type="entry name" value="Tetraspanin"/>
    <property type="match status" value="1"/>
</dbReference>
<comment type="subcellular location">
    <subcellularLocation>
        <location evidence="1 7">Membrane</location>
        <topology evidence="1 7">Multi-pass membrane protein</topology>
    </subcellularLocation>
</comment>
<evidence type="ECO:0000256" key="2">
    <source>
        <dbReference type="ARBA" id="ARBA00006840"/>
    </source>
</evidence>
<dbReference type="CDD" id="cd03161">
    <property type="entry name" value="TM4SF2_6_like_LEL"/>
    <property type="match status" value="1"/>
</dbReference>
<organism evidence="8 9">
    <name type="scientific">Mesocricetus auratus</name>
    <name type="common">Golden hamster</name>
    <dbReference type="NCBI Taxonomy" id="10036"/>
    <lineage>
        <taxon>Eukaryota</taxon>
        <taxon>Metazoa</taxon>
        <taxon>Chordata</taxon>
        <taxon>Craniata</taxon>
        <taxon>Vertebrata</taxon>
        <taxon>Euteleostomi</taxon>
        <taxon>Mammalia</taxon>
        <taxon>Eutheria</taxon>
        <taxon>Euarchontoglires</taxon>
        <taxon>Glires</taxon>
        <taxon>Rodentia</taxon>
        <taxon>Myomorpha</taxon>
        <taxon>Muroidea</taxon>
        <taxon>Cricetidae</taxon>
        <taxon>Cricetinae</taxon>
        <taxon>Mesocricetus</taxon>
    </lineage>
</organism>
<name>A0ABM2W5W9_MESAU</name>
<comment type="similarity">
    <text evidence="2 7">Belongs to the tetraspanin (TM4SF) family.</text>
</comment>
<dbReference type="Proteomes" id="UP000886700">
    <property type="component" value="Unplaced"/>
</dbReference>
<dbReference type="GeneID" id="101823148"/>
<dbReference type="PRINTS" id="PR00259">
    <property type="entry name" value="TMFOUR"/>
</dbReference>
<evidence type="ECO:0000313" key="8">
    <source>
        <dbReference type="Proteomes" id="UP000886700"/>
    </source>
</evidence>
<keyword evidence="3 7" id="KW-0812">Transmembrane</keyword>
<feature type="transmembrane region" description="Helical" evidence="7">
    <location>
        <begin position="55"/>
        <end position="76"/>
    </location>
</feature>
<feature type="transmembrane region" description="Helical" evidence="7">
    <location>
        <begin position="12"/>
        <end position="35"/>
    </location>
</feature>
<keyword evidence="6" id="KW-0325">Glycoprotein</keyword>
<dbReference type="PIRSF" id="PIRSF002419">
    <property type="entry name" value="Tetraspanin"/>
    <property type="match status" value="1"/>
</dbReference>
<reference evidence="9" key="1">
    <citation type="submission" date="2025-08" db="UniProtKB">
        <authorList>
            <consortium name="RefSeq"/>
        </authorList>
    </citation>
    <scope>IDENTIFICATION</scope>
    <source>
        <tissue evidence="9">Liver</tissue>
    </source>
</reference>
<sequence>METKFVVICLKTLLLTYSFFFWITGMILLVIGVWGKLNLGIYLSLIARHYTDIPSLLIGTGAMIVSFGLFGCVAACRGNPCMLKLYSLFLSLVFLAELLVSVSGLLFHSGIKASFLQIYTNAVQNYNGNDEQSQAVDQVQYSLVCCGVKNYSNWETSPYFLDHGIPRSCCKEESDCDSQDLHNLTVAATKVKQRGCYDLMMNFLEANMVTIIEVLFVVTFSQLIGTRLSCCLSQYIVAHQHEMV</sequence>
<evidence type="ECO:0000256" key="7">
    <source>
        <dbReference type="RuleBase" id="RU361218"/>
    </source>
</evidence>
<dbReference type="InterPro" id="IPR048232">
    <property type="entry name" value="TSN6/7_LEL"/>
</dbReference>
<feature type="transmembrane region" description="Helical" evidence="7">
    <location>
        <begin position="88"/>
        <end position="107"/>
    </location>
</feature>
<evidence type="ECO:0000256" key="5">
    <source>
        <dbReference type="ARBA" id="ARBA00023136"/>
    </source>
</evidence>
<dbReference type="InterPro" id="IPR018499">
    <property type="entry name" value="Tetraspanin/Peripherin"/>
</dbReference>
<proteinExistence type="inferred from homology"/>
<evidence type="ECO:0000256" key="4">
    <source>
        <dbReference type="ARBA" id="ARBA00022989"/>
    </source>
</evidence>
<dbReference type="SUPFAM" id="SSF48652">
    <property type="entry name" value="Tetraspanin"/>
    <property type="match status" value="1"/>
</dbReference>
<evidence type="ECO:0000256" key="1">
    <source>
        <dbReference type="ARBA" id="ARBA00004141"/>
    </source>
</evidence>
<dbReference type="PANTHER" id="PTHR19282">
    <property type="entry name" value="TETRASPANIN"/>
    <property type="match status" value="1"/>
</dbReference>
<keyword evidence="5 7" id="KW-0472">Membrane</keyword>
<comment type="caution">
    <text evidence="7">Lacks conserved residue(s) required for the propagation of feature annotation.</text>
</comment>
<dbReference type="PROSITE" id="PS00421">
    <property type="entry name" value="TM4_1"/>
    <property type="match status" value="1"/>
</dbReference>
<dbReference type="RefSeq" id="XP_040586294.1">
    <property type="nucleotide sequence ID" value="XM_040730360.1"/>
</dbReference>
<evidence type="ECO:0000313" key="9">
    <source>
        <dbReference type="RefSeq" id="XP_040586294.1"/>
    </source>
</evidence>
<protein>
    <recommendedName>
        <fullName evidence="7">Tetraspanin</fullName>
    </recommendedName>
</protein>
<evidence type="ECO:0000256" key="3">
    <source>
        <dbReference type="ARBA" id="ARBA00022692"/>
    </source>
</evidence>
<dbReference type="PANTHER" id="PTHR19282:SF257">
    <property type="entry name" value="TETRASPANIN-7"/>
    <property type="match status" value="1"/>
</dbReference>
<gene>
    <name evidence="9" type="primary">LOC101823148</name>
</gene>
<dbReference type="InterPro" id="IPR008952">
    <property type="entry name" value="Tetraspanin_EC2_sf"/>
</dbReference>
<keyword evidence="4 7" id="KW-1133">Transmembrane helix</keyword>
<dbReference type="InterPro" id="IPR018503">
    <property type="entry name" value="Tetraspanin_CS"/>
</dbReference>
<evidence type="ECO:0000256" key="6">
    <source>
        <dbReference type="ARBA" id="ARBA00023180"/>
    </source>
</evidence>
<dbReference type="Pfam" id="PF00335">
    <property type="entry name" value="Tetraspanin"/>
    <property type="match status" value="1"/>
</dbReference>
<keyword evidence="8" id="KW-1185">Reference proteome</keyword>
<dbReference type="InterPro" id="IPR000301">
    <property type="entry name" value="Tetraspanin_animals"/>
</dbReference>